<evidence type="ECO:0000259" key="11">
    <source>
        <dbReference type="SMART" id="SM00479"/>
    </source>
</evidence>
<dbReference type="GO" id="GO:0003676">
    <property type="term" value="F:nucleic acid binding"/>
    <property type="evidence" value="ECO:0007669"/>
    <property type="project" value="InterPro"/>
</dbReference>
<gene>
    <name evidence="12" type="ORF">K490DRAFT_52084</name>
</gene>
<evidence type="ECO:0000256" key="3">
    <source>
        <dbReference type="ARBA" id="ARBA00016937"/>
    </source>
</evidence>
<sequence>MALSSNWKQLQKKLQSEKATDPHANPLKRKTGNEQAQHSNGVKRKRLDFTKPRPSDSQQKRSKMGSMMSTEPPKSAPSATLALFAEDNDIPVADVAAAYNLPTNATTLPQAQDYNDEPNAGLNTSVTAGKYIAIDCEMVGVGPTPDQDSQLARVSIVNFHGHQLYDSYVLPKLPVTDYRTSVSGITPALLRPGFARPFNEVVKAVSDLIQGRILVGHAIQNDLTVLMLSHPKRDIRDTSRHPAFRKISAGKSPSLKRLAKEILGVDIQGGQHSSVEDARATMLLFRREKDAFEVEHAKKWGRSAAGEGEGATNGGSGGGKNQKKKKKKTKR</sequence>
<evidence type="ECO:0000313" key="12">
    <source>
        <dbReference type="EMBL" id="KAF2083274.1"/>
    </source>
</evidence>
<dbReference type="InterPro" id="IPR036397">
    <property type="entry name" value="RNaseH_sf"/>
</dbReference>
<feature type="region of interest" description="Disordered" evidence="10">
    <location>
        <begin position="1"/>
        <end position="77"/>
    </location>
</feature>
<comment type="similarity">
    <text evidence="2">Belongs to the REXO4 family.</text>
</comment>
<feature type="domain" description="Exonuclease" evidence="11">
    <location>
        <begin position="130"/>
        <end position="294"/>
    </location>
</feature>
<dbReference type="AlphaFoldDB" id="A0A9P4HKK1"/>
<dbReference type="InterPro" id="IPR037431">
    <property type="entry name" value="REX4_DEDDh_dom"/>
</dbReference>
<comment type="caution">
    <text evidence="12">The sequence shown here is derived from an EMBL/GenBank/DDBJ whole genome shotgun (WGS) entry which is preliminary data.</text>
</comment>
<evidence type="ECO:0000256" key="10">
    <source>
        <dbReference type="SAM" id="MobiDB-lite"/>
    </source>
</evidence>
<evidence type="ECO:0000256" key="1">
    <source>
        <dbReference type="ARBA" id="ARBA00004123"/>
    </source>
</evidence>
<feature type="compositionally biased region" description="Polar residues" evidence="10">
    <location>
        <begin position="1"/>
        <end position="13"/>
    </location>
</feature>
<dbReference type="InterPro" id="IPR012337">
    <property type="entry name" value="RNaseH-like_sf"/>
</dbReference>
<evidence type="ECO:0000256" key="8">
    <source>
        <dbReference type="ARBA" id="ARBA00023242"/>
    </source>
</evidence>
<keyword evidence="7 12" id="KW-0269">Exonuclease</keyword>
<protein>
    <recommendedName>
        <fullName evidence="3">RNA exonuclease 4</fullName>
    </recommendedName>
</protein>
<dbReference type="GO" id="GO:0008408">
    <property type="term" value="F:3'-5' exonuclease activity"/>
    <property type="evidence" value="ECO:0007669"/>
    <property type="project" value="InterPro"/>
</dbReference>
<dbReference type="SMART" id="SM00479">
    <property type="entry name" value="EXOIII"/>
    <property type="match status" value="1"/>
</dbReference>
<dbReference type="PANTHER" id="PTHR12801:SF45">
    <property type="entry name" value="RNA EXONUCLEASE 4"/>
    <property type="match status" value="1"/>
</dbReference>
<dbReference type="GO" id="GO:0005634">
    <property type="term" value="C:nucleus"/>
    <property type="evidence" value="ECO:0007669"/>
    <property type="project" value="UniProtKB-SubCell"/>
</dbReference>
<dbReference type="Gene3D" id="3.30.420.10">
    <property type="entry name" value="Ribonuclease H-like superfamily/Ribonuclease H"/>
    <property type="match status" value="1"/>
</dbReference>
<dbReference type="InterPro" id="IPR047021">
    <property type="entry name" value="REXO1/3/4-like"/>
</dbReference>
<name>A0A9P4HKK1_9PEZI</name>
<dbReference type="PANTHER" id="PTHR12801">
    <property type="entry name" value="RNA EXONUCLEASE REXO1 / RECO3 FAMILY MEMBER-RELATED"/>
    <property type="match status" value="1"/>
</dbReference>
<dbReference type="SUPFAM" id="SSF53098">
    <property type="entry name" value="Ribonuclease H-like"/>
    <property type="match status" value="1"/>
</dbReference>
<reference evidence="12" key="1">
    <citation type="journal article" date="2020" name="Stud. Mycol.">
        <title>101 Dothideomycetes genomes: a test case for predicting lifestyles and emergence of pathogens.</title>
        <authorList>
            <person name="Haridas S."/>
            <person name="Albert R."/>
            <person name="Binder M."/>
            <person name="Bloem J."/>
            <person name="Labutti K."/>
            <person name="Salamov A."/>
            <person name="Andreopoulos B."/>
            <person name="Baker S."/>
            <person name="Barry K."/>
            <person name="Bills G."/>
            <person name="Bluhm B."/>
            <person name="Cannon C."/>
            <person name="Castanera R."/>
            <person name="Culley D."/>
            <person name="Daum C."/>
            <person name="Ezra D."/>
            <person name="Gonzalez J."/>
            <person name="Henrissat B."/>
            <person name="Kuo A."/>
            <person name="Liang C."/>
            <person name="Lipzen A."/>
            <person name="Lutzoni F."/>
            <person name="Magnuson J."/>
            <person name="Mondo S."/>
            <person name="Nolan M."/>
            <person name="Ohm R."/>
            <person name="Pangilinan J."/>
            <person name="Park H.-J."/>
            <person name="Ramirez L."/>
            <person name="Alfaro M."/>
            <person name="Sun H."/>
            <person name="Tritt A."/>
            <person name="Yoshinaga Y."/>
            <person name="Zwiers L.-H."/>
            <person name="Turgeon B."/>
            <person name="Goodwin S."/>
            <person name="Spatafora J."/>
            <person name="Crous P."/>
            <person name="Grigoriev I."/>
        </authorList>
    </citation>
    <scope>NUCLEOTIDE SEQUENCE</scope>
    <source>
        <strain evidence="12">CBS 121410</strain>
    </source>
</reference>
<keyword evidence="13" id="KW-1185">Reference proteome</keyword>
<dbReference type="OrthoDB" id="8191639at2759"/>
<keyword evidence="8" id="KW-0539">Nucleus</keyword>
<dbReference type="FunFam" id="3.30.420.10:FF:000007">
    <property type="entry name" value="Interferon-stimulated exonuclease gene 20"/>
    <property type="match status" value="1"/>
</dbReference>
<feature type="compositionally biased region" description="Gly residues" evidence="10">
    <location>
        <begin position="307"/>
        <end position="320"/>
    </location>
</feature>
<comment type="function">
    <text evidence="9">Exoribonuclease involved in ribosome biosynthesis. Involved in the processing of ITS1, the internal transcribed spacer localized between the 18S and 5.8S rRNAs.</text>
</comment>
<keyword evidence="4" id="KW-0698">rRNA processing</keyword>
<organism evidence="12 13">
    <name type="scientific">Saccharata proteae CBS 121410</name>
    <dbReference type="NCBI Taxonomy" id="1314787"/>
    <lineage>
        <taxon>Eukaryota</taxon>
        <taxon>Fungi</taxon>
        <taxon>Dikarya</taxon>
        <taxon>Ascomycota</taxon>
        <taxon>Pezizomycotina</taxon>
        <taxon>Dothideomycetes</taxon>
        <taxon>Dothideomycetes incertae sedis</taxon>
        <taxon>Botryosphaeriales</taxon>
        <taxon>Saccharataceae</taxon>
        <taxon>Saccharata</taxon>
    </lineage>
</organism>
<evidence type="ECO:0000313" key="13">
    <source>
        <dbReference type="Proteomes" id="UP000799776"/>
    </source>
</evidence>
<dbReference type="Proteomes" id="UP000799776">
    <property type="component" value="Unassembled WGS sequence"/>
</dbReference>
<evidence type="ECO:0000256" key="2">
    <source>
        <dbReference type="ARBA" id="ARBA00010489"/>
    </source>
</evidence>
<evidence type="ECO:0000256" key="9">
    <source>
        <dbReference type="ARBA" id="ARBA00025599"/>
    </source>
</evidence>
<dbReference type="GO" id="GO:0006364">
    <property type="term" value="P:rRNA processing"/>
    <property type="evidence" value="ECO:0007669"/>
    <property type="project" value="UniProtKB-KW"/>
</dbReference>
<keyword evidence="5" id="KW-0540">Nuclease</keyword>
<feature type="region of interest" description="Disordered" evidence="10">
    <location>
        <begin position="296"/>
        <end position="331"/>
    </location>
</feature>
<evidence type="ECO:0000256" key="4">
    <source>
        <dbReference type="ARBA" id="ARBA00022552"/>
    </source>
</evidence>
<dbReference type="GO" id="GO:0000027">
    <property type="term" value="P:ribosomal large subunit assembly"/>
    <property type="evidence" value="ECO:0007669"/>
    <property type="project" value="TreeGrafter"/>
</dbReference>
<keyword evidence="6" id="KW-0378">Hydrolase</keyword>
<dbReference type="EMBL" id="ML978812">
    <property type="protein sequence ID" value="KAF2083274.1"/>
    <property type="molecule type" value="Genomic_DNA"/>
</dbReference>
<accession>A0A9P4HKK1</accession>
<comment type="subcellular location">
    <subcellularLocation>
        <location evidence="1">Nucleus</location>
    </subcellularLocation>
</comment>
<evidence type="ECO:0000256" key="6">
    <source>
        <dbReference type="ARBA" id="ARBA00022801"/>
    </source>
</evidence>
<dbReference type="InterPro" id="IPR013520">
    <property type="entry name" value="Ribonucl_H"/>
</dbReference>
<feature type="compositionally biased region" description="Basic residues" evidence="10">
    <location>
        <begin position="321"/>
        <end position="331"/>
    </location>
</feature>
<proteinExistence type="inferred from homology"/>
<evidence type="ECO:0000256" key="7">
    <source>
        <dbReference type="ARBA" id="ARBA00022839"/>
    </source>
</evidence>
<evidence type="ECO:0000256" key="5">
    <source>
        <dbReference type="ARBA" id="ARBA00022722"/>
    </source>
</evidence>
<dbReference type="Pfam" id="PF00929">
    <property type="entry name" value="RNase_T"/>
    <property type="match status" value="1"/>
</dbReference>
<dbReference type="CDD" id="cd06144">
    <property type="entry name" value="REX4_like"/>
    <property type="match status" value="1"/>
</dbReference>